<dbReference type="Pfam" id="PF14903">
    <property type="entry name" value="WG_beta_rep"/>
    <property type="match status" value="2"/>
</dbReference>
<dbReference type="InterPro" id="IPR011009">
    <property type="entry name" value="Kinase-like_dom_sf"/>
</dbReference>
<accession>A0ABR7CJ72</accession>
<dbReference type="InterPro" id="IPR032774">
    <property type="entry name" value="WG_beta_rep"/>
</dbReference>
<dbReference type="RefSeq" id="WP_055205510.1">
    <property type="nucleotide sequence ID" value="NZ_JACOOK010000001.1"/>
</dbReference>
<comment type="caution">
    <text evidence="1">The sequence shown here is derived from an EMBL/GenBank/DDBJ whole genome shotgun (WGS) entry which is preliminary data.</text>
</comment>
<reference evidence="1 2" key="1">
    <citation type="submission" date="2020-08" db="EMBL/GenBank/DDBJ databases">
        <title>Genome public.</title>
        <authorList>
            <person name="Liu C."/>
            <person name="Sun Q."/>
        </authorList>
    </citation>
    <scope>NUCLEOTIDE SEQUENCE [LARGE SCALE GENOMIC DNA]</scope>
    <source>
        <strain evidence="1 2">New-7</strain>
    </source>
</reference>
<dbReference type="Proteomes" id="UP000636891">
    <property type="component" value="Unassembled WGS sequence"/>
</dbReference>
<sequence>MLRNPIIGQYVEALTDPFRIFRTLGEVVPERDAYGEPLFWSGNYSAIFKVRCADGKYYALKCYTRLPRHAAAVYASLGGGTVPYLVPARFLPDEIYLFEHSGGGAYYPVTLMEWVEGESLGGRLARLCRNGDRTGLKELARAFDRMALWLLESDFAHGDLKQDNLMVDRQGRLRLIDYDGAYIGELAGRKAEVIGSPAYQHPSRDADFFGKAIDDYPIALISLSLHALALDPSLFGRYHDGENIIFDAAEVNRGKSALFDRLMREWARCGASALAVLGSRMQNPMPEVDGLPGLLRGLSGNVQDGLPYGTEIIDDEDPRCAVFRCDGRFGYADLQDRRILLQNIYLDAKPFREGLAVVRLEEGFWMIDPRGHCRIDCRDYRSVEPLSEGLALVSDGSLYGFIDREGRRAIPLRYVFATSFREGLAAVRIGDKFGYIDVSGELAGPPVFDYAGCFRNGRARVEKNGESFFIGRFDRKWQIRV</sequence>
<gene>
    <name evidence="1" type="ORF">H8S08_01560</name>
</gene>
<dbReference type="SUPFAM" id="SSF56112">
    <property type="entry name" value="Protein kinase-like (PK-like)"/>
    <property type="match status" value="1"/>
</dbReference>
<evidence type="ECO:0000313" key="1">
    <source>
        <dbReference type="EMBL" id="MBC5615707.1"/>
    </source>
</evidence>
<keyword evidence="2" id="KW-1185">Reference proteome</keyword>
<dbReference type="EMBL" id="JACOOK010000001">
    <property type="protein sequence ID" value="MBC5615707.1"/>
    <property type="molecule type" value="Genomic_DNA"/>
</dbReference>
<name>A0ABR7CJ72_9BACT</name>
<dbReference type="Gene3D" id="1.10.510.10">
    <property type="entry name" value="Transferase(Phosphotransferase) domain 1"/>
    <property type="match status" value="1"/>
</dbReference>
<organism evidence="1 2">
    <name type="scientific">Alistipes hominis</name>
    <dbReference type="NCBI Taxonomy" id="2763015"/>
    <lineage>
        <taxon>Bacteria</taxon>
        <taxon>Pseudomonadati</taxon>
        <taxon>Bacteroidota</taxon>
        <taxon>Bacteroidia</taxon>
        <taxon>Bacteroidales</taxon>
        <taxon>Rikenellaceae</taxon>
        <taxon>Alistipes</taxon>
    </lineage>
</organism>
<dbReference type="PROSITE" id="PS00108">
    <property type="entry name" value="PROTEIN_KINASE_ST"/>
    <property type="match status" value="1"/>
</dbReference>
<protein>
    <submittedName>
        <fullName evidence="1">WG repeat-containing protein</fullName>
    </submittedName>
</protein>
<evidence type="ECO:0000313" key="2">
    <source>
        <dbReference type="Proteomes" id="UP000636891"/>
    </source>
</evidence>
<dbReference type="PANTHER" id="PTHR37841">
    <property type="entry name" value="GLR2918 PROTEIN"/>
    <property type="match status" value="1"/>
</dbReference>
<dbReference type="InterPro" id="IPR008271">
    <property type="entry name" value="Ser/Thr_kinase_AS"/>
</dbReference>
<dbReference type="PANTHER" id="PTHR37841:SF1">
    <property type="entry name" value="DUF3298 DOMAIN-CONTAINING PROTEIN"/>
    <property type="match status" value="1"/>
</dbReference>
<proteinExistence type="predicted"/>